<dbReference type="PROSITE" id="PS50263">
    <property type="entry name" value="CN_HYDROLASE"/>
    <property type="match status" value="1"/>
</dbReference>
<dbReference type="UniPathway" id="UPA00666"/>
<gene>
    <name evidence="9 11" type="primary">lnt</name>
    <name evidence="11" type="ORF">HK107_04990</name>
</gene>
<comment type="caution">
    <text evidence="11">The sequence shown here is derived from an EMBL/GenBank/DDBJ whole genome shotgun (WGS) entry which is preliminary data.</text>
</comment>
<evidence type="ECO:0000256" key="3">
    <source>
        <dbReference type="ARBA" id="ARBA00022475"/>
    </source>
</evidence>
<sequence>MTRAEKLRAGLLSIAELSGWNRLLVAAGFGALTAMSFAPLRLLPMLAIGLSGLTILLHGSLSKKKPLCSAFWTGSAFGTLYFAAGMFWLANAFLVQADAFAWLIPIVLPLFFFGLGLFFALSGLGSVWAVRRFGLSGLPALVPLILLLAVTEWLRGHILTGLPWNLYAQGTAGWGVLLQPLAAFGPYAYGLVLVALSLVPAAIVLNPSRTRRTATLGAAGLGAIILFGGLRLTLLAPELRDDTQIVVVQPSVPQRDKLDAQKRVEGLRRTLDMTEAAAARLEDGKAIFAIWPENAYPFIARIPELSGALSDRLPAQSYVVTGSIRATEDGGFANTFHMFGPSDGGAPLAATYDKHRLVPFGETLPFYSVFEALGIEALSPVGDGGFTPGTGPARIDGVPAPFAPLICYEDVFPGTLYPKGERPEWLVVVTNDAWFGDAAGPMQHLDIARMRAIETGLPIARSANTGISAVIDSEGRVLDTIPLYTPGTITSALPVARPPTLYTRAGDLIFWAMVSFIVLMVWRTGPQVAIEKVNHTASGER</sequence>
<dbReference type="PANTHER" id="PTHR38686:SF1">
    <property type="entry name" value="APOLIPOPROTEIN N-ACYLTRANSFERASE"/>
    <property type="match status" value="1"/>
</dbReference>
<evidence type="ECO:0000256" key="6">
    <source>
        <dbReference type="ARBA" id="ARBA00022989"/>
    </source>
</evidence>
<dbReference type="PANTHER" id="PTHR38686">
    <property type="entry name" value="APOLIPOPROTEIN N-ACYLTRANSFERASE"/>
    <property type="match status" value="1"/>
</dbReference>
<feature type="transmembrane region" description="Helical" evidence="9">
    <location>
        <begin position="100"/>
        <end position="121"/>
    </location>
</feature>
<dbReference type="EMBL" id="JABFCX010000002">
    <property type="protein sequence ID" value="NNU15672.1"/>
    <property type="molecule type" value="Genomic_DNA"/>
</dbReference>
<feature type="transmembrane region" description="Helical" evidence="9">
    <location>
        <begin position="20"/>
        <end position="37"/>
    </location>
</feature>
<keyword evidence="5 9" id="KW-0812">Transmembrane</keyword>
<keyword evidence="11" id="KW-0449">Lipoprotein</keyword>
<evidence type="ECO:0000256" key="7">
    <source>
        <dbReference type="ARBA" id="ARBA00023136"/>
    </source>
</evidence>
<dbReference type="InterPro" id="IPR036526">
    <property type="entry name" value="C-N_Hydrolase_sf"/>
</dbReference>
<evidence type="ECO:0000256" key="9">
    <source>
        <dbReference type="HAMAP-Rule" id="MF_01148"/>
    </source>
</evidence>
<evidence type="ECO:0000259" key="10">
    <source>
        <dbReference type="PROSITE" id="PS50263"/>
    </source>
</evidence>
<evidence type="ECO:0000256" key="2">
    <source>
        <dbReference type="ARBA" id="ARBA00010065"/>
    </source>
</evidence>
<keyword evidence="3 9" id="KW-1003">Cell membrane</keyword>
<dbReference type="HAMAP" id="MF_01148">
    <property type="entry name" value="Lnt"/>
    <property type="match status" value="1"/>
</dbReference>
<evidence type="ECO:0000256" key="1">
    <source>
        <dbReference type="ARBA" id="ARBA00004651"/>
    </source>
</evidence>
<feature type="transmembrane region" description="Helical" evidence="9">
    <location>
        <begin position="43"/>
        <end position="61"/>
    </location>
</feature>
<keyword evidence="7 9" id="KW-0472">Membrane</keyword>
<dbReference type="Proteomes" id="UP000536835">
    <property type="component" value="Unassembled WGS sequence"/>
</dbReference>
<dbReference type="EC" id="2.3.1.269" evidence="9"/>
<accession>A0A7Y3RLT0</accession>
<keyword evidence="4 9" id="KW-0808">Transferase</keyword>
<dbReference type="GO" id="GO:0005886">
    <property type="term" value="C:plasma membrane"/>
    <property type="evidence" value="ECO:0007669"/>
    <property type="project" value="UniProtKB-SubCell"/>
</dbReference>
<evidence type="ECO:0000313" key="12">
    <source>
        <dbReference type="Proteomes" id="UP000536835"/>
    </source>
</evidence>
<comment type="similarity">
    <text evidence="2 9">Belongs to the CN hydrolase family. Apolipoprotein N-acyltransferase subfamily.</text>
</comment>
<protein>
    <recommendedName>
        <fullName evidence="9">Apolipoprotein N-acyltransferase</fullName>
        <shortName evidence="9">ALP N-acyltransferase</shortName>
        <ecNumber evidence="9">2.3.1.269</ecNumber>
    </recommendedName>
</protein>
<dbReference type="AlphaFoldDB" id="A0A7Y3RLT0"/>
<dbReference type="NCBIfam" id="TIGR00546">
    <property type="entry name" value="lnt"/>
    <property type="match status" value="1"/>
</dbReference>
<feature type="domain" description="CN hydrolase" evidence="10">
    <location>
        <begin position="248"/>
        <end position="495"/>
    </location>
</feature>
<proteinExistence type="inferred from homology"/>
<feature type="transmembrane region" description="Helical" evidence="9">
    <location>
        <begin position="70"/>
        <end position="94"/>
    </location>
</feature>
<keyword evidence="12" id="KW-1185">Reference proteome</keyword>
<keyword evidence="6 9" id="KW-1133">Transmembrane helix</keyword>
<reference evidence="11 12" key="1">
    <citation type="submission" date="2020-05" db="EMBL/GenBank/DDBJ databases">
        <title>Parvularcula mediterraneae sp. nov., isolated from polypropylene straw from shallow seawater of the seashore of Laganas in Zakynthos island, Greece.</title>
        <authorList>
            <person name="Szabo I."/>
            <person name="Al-Omari J."/>
            <person name="Rado J."/>
            <person name="Szerdahelyi G.S."/>
        </authorList>
    </citation>
    <scope>NUCLEOTIDE SEQUENCE [LARGE SCALE GENOMIC DNA]</scope>
    <source>
        <strain evidence="11 12">ZS-1/3</strain>
    </source>
</reference>
<keyword evidence="8 9" id="KW-0012">Acyltransferase</keyword>
<dbReference type="InterPro" id="IPR045378">
    <property type="entry name" value="LNT_N"/>
</dbReference>
<dbReference type="SUPFAM" id="SSF56317">
    <property type="entry name" value="Carbon-nitrogen hydrolase"/>
    <property type="match status" value="1"/>
</dbReference>
<dbReference type="Gene3D" id="3.60.110.10">
    <property type="entry name" value="Carbon-nitrogen hydrolase"/>
    <property type="match status" value="1"/>
</dbReference>
<evidence type="ECO:0000256" key="4">
    <source>
        <dbReference type="ARBA" id="ARBA00022679"/>
    </source>
</evidence>
<evidence type="ECO:0000313" key="11">
    <source>
        <dbReference type="EMBL" id="NNU15672.1"/>
    </source>
</evidence>
<dbReference type="RefSeq" id="WP_173197304.1">
    <property type="nucleotide sequence ID" value="NZ_JABFCX010000002.1"/>
</dbReference>
<organism evidence="11 12">
    <name type="scientific">Parvularcula mediterranea</name>
    <dbReference type="NCBI Taxonomy" id="2732508"/>
    <lineage>
        <taxon>Bacteria</taxon>
        <taxon>Pseudomonadati</taxon>
        <taxon>Pseudomonadota</taxon>
        <taxon>Alphaproteobacteria</taxon>
        <taxon>Parvularculales</taxon>
        <taxon>Parvularculaceae</taxon>
        <taxon>Parvularcula</taxon>
    </lineage>
</organism>
<evidence type="ECO:0000256" key="8">
    <source>
        <dbReference type="ARBA" id="ARBA00023315"/>
    </source>
</evidence>
<evidence type="ECO:0000256" key="5">
    <source>
        <dbReference type="ARBA" id="ARBA00022692"/>
    </source>
</evidence>
<feature type="transmembrane region" description="Helical" evidence="9">
    <location>
        <begin position="133"/>
        <end position="154"/>
    </location>
</feature>
<dbReference type="GO" id="GO:0042158">
    <property type="term" value="P:lipoprotein biosynthetic process"/>
    <property type="evidence" value="ECO:0007669"/>
    <property type="project" value="UniProtKB-UniRule"/>
</dbReference>
<dbReference type="InterPro" id="IPR004563">
    <property type="entry name" value="Apolipo_AcylTrfase"/>
</dbReference>
<comment type="pathway">
    <text evidence="9">Protein modification; lipoprotein biosynthesis (N-acyl transfer).</text>
</comment>
<dbReference type="CDD" id="cd07571">
    <property type="entry name" value="ALP_N-acyl_transferase"/>
    <property type="match status" value="1"/>
</dbReference>
<comment type="catalytic activity">
    <reaction evidence="9">
        <text>N-terminal S-1,2-diacyl-sn-glyceryl-L-cysteinyl-[lipoprotein] + a glycerophospholipid = N-acyl-S-1,2-diacyl-sn-glyceryl-L-cysteinyl-[lipoprotein] + a 2-acyl-sn-glycero-3-phospholipid + H(+)</text>
        <dbReference type="Rhea" id="RHEA:48228"/>
        <dbReference type="Rhea" id="RHEA-COMP:14681"/>
        <dbReference type="Rhea" id="RHEA-COMP:14684"/>
        <dbReference type="ChEBI" id="CHEBI:15378"/>
        <dbReference type="ChEBI" id="CHEBI:136912"/>
        <dbReference type="ChEBI" id="CHEBI:140656"/>
        <dbReference type="ChEBI" id="CHEBI:140657"/>
        <dbReference type="ChEBI" id="CHEBI:140660"/>
        <dbReference type="EC" id="2.3.1.269"/>
    </reaction>
</comment>
<feature type="transmembrane region" description="Helical" evidence="9">
    <location>
        <begin position="213"/>
        <end position="234"/>
    </location>
</feature>
<comment type="function">
    <text evidence="9">Catalyzes the phospholipid dependent N-acylation of the N-terminal cysteine of apolipoprotein, the last step in lipoprotein maturation.</text>
</comment>
<name>A0A7Y3RLT0_9PROT</name>
<dbReference type="Pfam" id="PF00795">
    <property type="entry name" value="CN_hydrolase"/>
    <property type="match status" value="1"/>
</dbReference>
<dbReference type="InterPro" id="IPR003010">
    <property type="entry name" value="C-N_Hydrolase"/>
</dbReference>
<comment type="subcellular location">
    <subcellularLocation>
        <location evidence="1 9">Cell membrane</location>
        <topology evidence="1 9">Multi-pass membrane protein</topology>
    </subcellularLocation>
</comment>
<dbReference type="GO" id="GO:0016410">
    <property type="term" value="F:N-acyltransferase activity"/>
    <property type="evidence" value="ECO:0007669"/>
    <property type="project" value="UniProtKB-UniRule"/>
</dbReference>
<feature type="transmembrane region" description="Helical" evidence="9">
    <location>
        <begin position="187"/>
        <end position="206"/>
    </location>
</feature>
<dbReference type="Pfam" id="PF20154">
    <property type="entry name" value="LNT_N"/>
    <property type="match status" value="1"/>
</dbReference>